<dbReference type="PANTHER" id="PTHR43877:SF1">
    <property type="entry name" value="ACETYLTRANSFERASE"/>
    <property type="match status" value="1"/>
</dbReference>
<proteinExistence type="predicted"/>
<dbReference type="InterPro" id="IPR016181">
    <property type="entry name" value="Acyl_CoA_acyltransferase"/>
</dbReference>
<name>A0A1I1IHH1_NATHA</name>
<dbReference type="PROSITE" id="PS51186">
    <property type="entry name" value="GNAT"/>
    <property type="match status" value="1"/>
</dbReference>
<evidence type="ECO:0000256" key="2">
    <source>
        <dbReference type="ARBA" id="ARBA00023315"/>
    </source>
</evidence>
<dbReference type="InterPro" id="IPR000182">
    <property type="entry name" value="GNAT_dom"/>
</dbReference>
<dbReference type="Pfam" id="PF00583">
    <property type="entry name" value="Acetyltransf_1"/>
    <property type="match status" value="1"/>
</dbReference>
<dbReference type="EMBL" id="FOKW01000007">
    <property type="protein sequence ID" value="SFC35645.1"/>
    <property type="molecule type" value="Genomic_DNA"/>
</dbReference>
<dbReference type="AlphaFoldDB" id="A0A1I1IHH1"/>
<dbReference type="PANTHER" id="PTHR43877">
    <property type="entry name" value="AMINOALKYLPHOSPHONATE N-ACETYLTRANSFERASE-RELATED-RELATED"/>
    <property type="match status" value="1"/>
</dbReference>
<dbReference type="Gene3D" id="3.40.630.30">
    <property type="match status" value="1"/>
</dbReference>
<dbReference type="RefSeq" id="WP_218149964.1">
    <property type="nucleotide sequence ID" value="NZ_FOKW01000007.1"/>
</dbReference>
<evidence type="ECO:0000313" key="4">
    <source>
        <dbReference type="EMBL" id="SFC35645.1"/>
    </source>
</evidence>
<accession>A0A1I1IHH1</accession>
<sequence length="186" mass="19989">MANSLLAGTGERVNEITILPDDEGTPVVSIRTAIRDDALEMARIEADALRRRAADRYTGEQLRLLLPDDGIPDEEFDGDATRPVVAERDGSVVGWGSLHLEDRSAVIAATFVDPEHARSGVGREIVDHLLSVAREEGYETVTVHASLNAVGFYEVAGFERVREIDIAGPAGAGVDVPAVLMRTTLS</sequence>
<feature type="domain" description="N-acetyltransferase" evidence="3">
    <location>
        <begin position="28"/>
        <end position="186"/>
    </location>
</feature>
<dbReference type="SUPFAM" id="SSF55729">
    <property type="entry name" value="Acyl-CoA N-acyltransferases (Nat)"/>
    <property type="match status" value="1"/>
</dbReference>
<keyword evidence="5" id="KW-1185">Reference proteome</keyword>
<evidence type="ECO:0000313" key="5">
    <source>
        <dbReference type="Proteomes" id="UP000199161"/>
    </source>
</evidence>
<keyword evidence="1 4" id="KW-0808">Transferase</keyword>
<dbReference type="CDD" id="cd04301">
    <property type="entry name" value="NAT_SF"/>
    <property type="match status" value="1"/>
</dbReference>
<dbReference type="GO" id="GO:0016747">
    <property type="term" value="F:acyltransferase activity, transferring groups other than amino-acyl groups"/>
    <property type="evidence" value="ECO:0007669"/>
    <property type="project" value="InterPro"/>
</dbReference>
<protein>
    <submittedName>
        <fullName evidence="4">Putative acetyltransferase</fullName>
    </submittedName>
</protein>
<gene>
    <name evidence="4" type="ORF">SAMN05444422_107174</name>
</gene>
<dbReference type="InterPro" id="IPR050832">
    <property type="entry name" value="Bact_Acetyltransf"/>
</dbReference>
<keyword evidence="2" id="KW-0012">Acyltransferase</keyword>
<evidence type="ECO:0000259" key="3">
    <source>
        <dbReference type="PROSITE" id="PS51186"/>
    </source>
</evidence>
<evidence type="ECO:0000256" key="1">
    <source>
        <dbReference type="ARBA" id="ARBA00022679"/>
    </source>
</evidence>
<dbReference type="Proteomes" id="UP000199161">
    <property type="component" value="Unassembled WGS sequence"/>
</dbReference>
<dbReference type="OrthoDB" id="111868at2157"/>
<organism evidence="4 5">
    <name type="scientific">Natronobacterium haloterrestre</name>
    <name type="common">Halobiforma haloterrestris</name>
    <dbReference type="NCBI Taxonomy" id="148448"/>
    <lineage>
        <taxon>Archaea</taxon>
        <taxon>Methanobacteriati</taxon>
        <taxon>Methanobacteriota</taxon>
        <taxon>Stenosarchaea group</taxon>
        <taxon>Halobacteria</taxon>
        <taxon>Halobacteriales</taxon>
        <taxon>Natrialbaceae</taxon>
        <taxon>Natronobacterium</taxon>
    </lineage>
</organism>
<reference evidence="5" key="1">
    <citation type="submission" date="2016-10" db="EMBL/GenBank/DDBJ databases">
        <authorList>
            <person name="Varghese N."/>
            <person name="Submissions S."/>
        </authorList>
    </citation>
    <scope>NUCLEOTIDE SEQUENCE [LARGE SCALE GENOMIC DNA]</scope>
    <source>
        <strain evidence="5">DSM 13078</strain>
    </source>
</reference>